<keyword evidence="2" id="KW-0812">Transmembrane</keyword>
<proteinExistence type="predicted"/>
<feature type="region of interest" description="Disordered" evidence="1">
    <location>
        <begin position="142"/>
        <end position="180"/>
    </location>
</feature>
<evidence type="ECO:0008006" key="5">
    <source>
        <dbReference type="Google" id="ProtNLM"/>
    </source>
</evidence>
<sequence>MTQSTIENQSTIETQTNSKLLKGILIGGLVGGALTLLDSNTRNKVKRSAVLLKDNSMNMIEQVKENPGEMKEQVVSGVKGATETIKEAINDVETLYETVNEDVVGKVSEVKDISTDALGTAKDATSELKDISSKVVVAGKQLKETPSQSLKSDNDKGEKESDEIVKKSGLSNQKSISSNF</sequence>
<feature type="compositionally biased region" description="Basic and acidic residues" evidence="1">
    <location>
        <begin position="152"/>
        <end position="166"/>
    </location>
</feature>
<evidence type="ECO:0000313" key="4">
    <source>
        <dbReference type="Proteomes" id="UP000789326"/>
    </source>
</evidence>
<dbReference type="EMBL" id="CAKKMG010000026">
    <property type="protein sequence ID" value="CAH0217738.1"/>
    <property type="molecule type" value="Genomic_DNA"/>
</dbReference>
<accession>A0A9W4PD35</accession>
<feature type="compositionally biased region" description="Polar residues" evidence="1">
    <location>
        <begin position="169"/>
        <end position="180"/>
    </location>
</feature>
<comment type="caution">
    <text evidence="3">The sequence shown here is derived from an EMBL/GenBank/DDBJ whole genome shotgun (WGS) entry which is preliminary data.</text>
</comment>
<evidence type="ECO:0000256" key="1">
    <source>
        <dbReference type="SAM" id="MobiDB-lite"/>
    </source>
</evidence>
<dbReference type="RefSeq" id="WP_230301991.1">
    <property type="nucleotide sequence ID" value="NZ_CAKKMG010000026.1"/>
</dbReference>
<reference evidence="3" key="1">
    <citation type="submission" date="2021-11" db="EMBL/GenBank/DDBJ databases">
        <authorList>
            <person name="Bulgarelli D."/>
        </authorList>
    </citation>
    <scope>NUCLEOTIDE SEQUENCE</scope>
    <source>
        <strain evidence="3">Bi133</strain>
    </source>
</reference>
<gene>
    <name evidence="3" type="ORF">SRABI133_02320</name>
</gene>
<evidence type="ECO:0000256" key="2">
    <source>
        <dbReference type="SAM" id="Phobius"/>
    </source>
</evidence>
<evidence type="ECO:0000313" key="3">
    <source>
        <dbReference type="EMBL" id="CAH0217738.1"/>
    </source>
</evidence>
<dbReference type="Proteomes" id="UP000789326">
    <property type="component" value="Unassembled WGS sequence"/>
</dbReference>
<protein>
    <recommendedName>
        <fullName evidence="5">YtxH domain-containing protein</fullName>
    </recommendedName>
</protein>
<name>A0A9W4PD35_9BACI</name>
<feature type="transmembrane region" description="Helical" evidence="2">
    <location>
        <begin position="20"/>
        <end position="37"/>
    </location>
</feature>
<keyword evidence="2" id="KW-0472">Membrane</keyword>
<keyword evidence="2" id="KW-1133">Transmembrane helix</keyword>
<dbReference type="AlphaFoldDB" id="A0A9W4PD35"/>
<organism evidence="3 4">
    <name type="scientific">Peribacillus simplex</name>
    <dbReference type="NCBI Taxonomy" id="1478"/>
    <lineage>
        <taxon>Bacteria</taxon>
        <taxon>Bacillati</taxon>
        <taxon>Bacillota</taxon>
        <taxon>Bacilli</taxon>
        <taxon>Bacillales</taxon>
        <taxon>Bacillaceae</taxon>
        <taxon>Peribacillus</taxon>
    </lineage>
</organism>